<dbReference type="eggNOG" id="COG2703">
    <property type="taxonomic scope" value="Bacteria"/>
</dbReference>
<dbReference type="InterPro" id="IPR050669">
    <property type="entry name" value="Hemerythrin"/>
</dbReference>
<dbReference type="GO" id="GO:0005344">
    <property type="term" value="F:oxygen carrier activity"/>
    <property type="evidence" value="ECO:0007669"/>
    <property type="project" value="UniProtKB-KW"/>
</dbReference>
<dbReference type="NCBIfam" id="TIGR02481">
    <property type="entry name" value="hemeryth_dom"/>
    <property type="match status" value="1"/>
</dbReference>
<keyword evidence="3" id="KW-0479">Metal-binding</keyword>
<dbReference type="EMBL" id="CP000360">
    <property type="protein sequence ID" value="ABF42651.1"/>
    <property type="molecule type" value="Genomic_DNA"/>
</dbReference>
<dbReference type="InterPro" id="IPR016131">
    <property type="entry name" value="Haemerythrin_Fe_BS"/>
</dbReference>
<dbReference type="Proteomes" id="UP000002432">
    <property type="component" value="Chromosome"/>
</dbReference>
<dbReference type="GO" id="GO:0046872">
    <property type="term" value="F:metal ion binding"/>
    <property type="evidence" value="ECO:0007669"/>
    <property type="project" value="UniProtKB-KW"/>
</dbReference>
<accession>Q1IKE9</accession>
<dbReference type="RefSeq" id="WP_011524450.1">
    <property type="nucleotide sequence ID" value="NC_008009.1"/>
</dbReference>
<keyword evidence="7" id="KW-1185">Reference proteome</keyword>
<dbReference type="STRING" id="204669.Acid345_3650"/>
<evidence type="ECO:0000313" key="7">
    <source>
        <dbReference type="Proteomes" id="UP000002432"/>
    </source>
</evidence>
<keyword evidence="4" id="KW-0408">Iron</keyword>
<dbReference type="InterPro" id="IPR035938">
    <property type="entry name" value="Hemerythrin-like_sf"/>
</dbReference>
<evidence type="ECO:0000256" key="1">
    <source>
        <dbReference type="ARBA" id="ARBA00010587"/>
    </source>
</evidence>
<organism evidence="6 7">
    <name type="scientific">Koribacter versatilis (strain Ellin345)</name>
    <dbReference type="NCBI Taxonomy" id="204669"/>
    <lineage>
        <taxon>Bacteria</taxon>
        <taxon>Pseudomonadati</taxon>
        <taxon>Acidobacteriota</taxon>
        <taxon>Terriglobia</taxon>
        <taxon>Terriglobales</taxon>
        <taxon>Candidatus Korobacteraceae</taxon>
        <taxon>Candidatus Korobacter</taxon>
    </lineage>
</organism>
<proteinExistence type="inferred from homology"/>
<dbReference type="PROSITE" id="PS00550">
    <property type="entry name" value="HEMERYTHRINS"/>
    <property type="match status" value="1"/>
</dbReference>
<evidence type="ECO:0000256" key="4">
    <source>
        <dbReference type="ARBA" id="ARBA00023004"/>
    </source>
</evidence>
<name>Q1IKE9_KORVE</name>
<dbReference type="NCBIfam" id="NF033749">
    <property type="entry name" value="bact_hemeryth"/>
    <property type="match status" value="1"/>
</dbReference>
<dbReference type="CDD" id="cd12107">
    <property type="entry name" value="Hemerythrin"/>
    <property type="match status" value="1"/>
</dbReference>
<dbReference type="InterPro" id="IPR012827">
    <property type="entry name" value="Hemerythrin_metal-bd"/>
</dbReference>
<comment type="similarity">
    <text evidence="1">Belongs to the hemerythrin family.</text>
</comment>
<dbReference type="Pfam" id="PF01814">
    <property type="entry name" value="Hemerythrin"/>
    <property type="match status" value="1"/>
</dbReference>
<gene>
    <name evidence="6" type="ordered locus">Acid345_3650</name>
</gene>
<dbReference type="AlphaFoldDB" id="Q1IKE9"/>
<dbReference type="Gene3D" id="1.20.120.50">
    <property type="entry name" value="Hemerythrin-like"/>
    <property type="match status" value="1"/>
</dbReference>
<feature type="domain" description="Hemerythrin-like" evidence="5">
    <location>
        <begin position="15"/>
        <end position="121"/>
    </location>
</feature>
<dbReference type="KEGG" id="aba:Acid345_3650"/>
<dbReference type="HOGENOM" id="CLU_086902_3_1_0"/>
<dbReference type="EnsemblBacteria" id="ABF42651">
    <property type="protein sequence ID" value="ABF42651"/>
    <property type="gene ID" value="Acid345_3650"/>
</dbReference>
<sequence>MPFLTWETRFSVGAAMDAEHKTWFGILNRLHDAMAQGKGKDVQQKILIEMVAYTHTHFAHEESFLQSRNYPDLPAHRSLHVTFTKKVRDLESKVKAGLPVLSVELMDFLRDWLQNHILTHDVKYGTWMKANG</sequence>
<dbReference type="InterPro" id="IPR012312">
    <property type="entry name" value="Hemerythrin-like"/>
</dbReference>
<evidence type="ECO:0000256" key="2">
    <source>
        <dbReference type="ARBA" id="ARBA00022621"/>
    </source>
</evidence>
<dbReference type="SUPFAM" id="SSF47188">
    <property type="entry name" value="Hemerythrin-like"/>
    <property type="match status" value="1"/>
</dbReference>
<dbReference type="PANTHER" id="PTHR37164">
    <property type="entry name" value="BACTERIOHEMERYTHRIN"/>
    <property type="match status" value="1"/>
</dbReference>
<reference evidence="6 7" key="1">
    <citation type="journal article" date="2009" name="Appl. Environ. Microbiol.">
        <title>Three genomes from the phylum Acidobacteria provide insight into the lifestyles of these microorganisms in soils.</title>
        <authorList>
            <person name="Ward N.L."/>
            <person name="Challacombe J.F."/>
            <person name="Janssen P.H."/>
            <person name="Henrissat B."/>
            <person name="Coutinho P.M."/>
            <person name="Wu M."/>
            <person name="Xie G."/>
            <person name="Haft D.H."/>
            <person name="Sait M."/>
            <person name="Badger J."/>
            <person name="Barabote R.D."/>
            <person name="Bradley B."/>
            <person name="Brettin T.S."/>
            <person name="Brinkac L.M."/>
            <person name="Bruce D."/>
            <person name="Creasy T."/>
            <person name="Daugherty S.C."/>
            <person name="Davidsen T.M."/>
            <person name="DeBoy R.T."/>
            <person name="Detter J.C."/>
            <person name="Dodson R.J."/>
            <person name="Durkin A.S."/>
            <person name="Ganapathy A."/>
            <person name="Gwinn-Giglio M."/>
            <person name="Han C.S."/>
            <person name="Khouri H."/>
            <person name="Kiss H."/>
            <person name="Kothari S.P."/>
            <person name="Madupu R."/>
            <person name="Nelson K.E."/>
            <person name="Nelson W.C."/>
            <person name="Paulsen I."/>
            <person name="Penn K."/>
            <person name="Ren Q."/>
            <person name="Rosovitz M.J."/>
            <person name="Selengut J.D."/>
            <person name="Shrivastava S."/>
            <person name="Sullivan S.A."/>
            <person name="Tapia R."/>
            <person name="Thompson L.S."/>
            <person name="Watkins K.L."/>
            <person name="Yang Q."/>
            <person name="Yu C."/>
            <person name="Zafar N."/>
            <person name="Zhou L."/>
            <person name="Kuske C.R."/>
        </authorList>
    </citation>
    <scope>NUCLEOTIDE SEQUENCE [LARGE SCALE GENOMIC DNA]</scope>
    <source>
        <strain evidence="6 7">Ellin345</strain>
    </source>
</reference>
<evidence type="ECO:0000259" key="5">
    <source>
        <dbReference type="Pfam" id="PF01814"/>
    </source>
</evidence>
<protein>
    <submittedName>
        <fullName evidence="6">Hemerythrin-like, metal-binding protein</fullName>
    </submittedName>
</protein>
<keyword evidence="2" id="KW-0561">Oxygen transport</keyword>
<keyword evidence="2" id="KW-0813">Transport</keyword>
<dbReference type="PANTHER" id="PTHR37164:SF1">
    <property type="entry name" value="BACTERIOHEMERYTHRIN"/>
    <property type="match status" value="1"/>
</dbReference>
<evidence type="ECO:0000313" key="6">
    <source>
        <dbReference type="EMBL" id="ABF42651.1"/>
    </source>
</evidence>
<evidence type="ECO:0000256" key="3">
    <source>
        <dbReference type="ARBA" id="ARBA00022723"/>
    </source>
</evidence>